<dbReference type="PANTHER" id="PTHR48100">
    <property type="entry name" value="BROAD-SPECIFICITY PHOSPHATASE YOR283W-RELATED"/>
    <property type="match status" value="1"/>
</dbReference>
<dbReference type="InterPro" id="IPR050275">
    <property type="entry name" value="PGM_Phosphatase"/>
</dbReference>
<dbReference type="PANTHER" id="PTHR48100:SF1">
    <property type="entry name" value="HISTIDINE PHOSPHATASE FAMILY PROTEIN-RELATED"/>
    <property type="match status" value="1"/>
</dbReference>
<dbReference type="GO" id="GO:0005737">
    <property type="term" value="C:cytoplasm"/>
    <property type="evidence" value="ECO:0007669"/>
    <property type="project" value="TreeGrafter"/>
</dbReference>
<gene>
    <name evidence="1" type="ORF">RUMHYD_00783</name>
</gene>
<dbReference type="InterPro" id="IPR029033">
    <property type="entry name" value="His_PPase_superfam"/>
</dbReference>
<proteinExistence type="predicted"/>
<protein>
    <recommendedName>
        <fullName evidence="3">Alpha-ribazole phosphatase</fullName>
    </recommendedName>
</protein>
<dbReference type="RefSeq" id="WP_005946245.1">
    <property type="nucleotide sequence ID" value="NZ_CP136423.1"/>
</dbReference>
<dbReference type="GeneID" id="86821967"/>
<dbReference type="AlphaFoldDB" id="C0CIW6"/>
<evidence type="ECO:0008006" key="3">
    <source>
        <dbReference type="Google" id="ProtNLM"/>
    </source>
</evidence>
<evidence type="ECO:0000313" key="1">
    <source>
        <dbReference type="EMBL" id="EEG50304.1"/>
    </source>
</evidence>
<accession>C0CIW6</accession>
<dbReference type="CDD" id="cd07067">
    <property type="entry name" value="HP_PGM_like"/>
    <property type="match status" value="1"/>
</dbReference>
<sequence length="199" mass="23228">MLKLFLLRHSQTEGNKKKRYIGVTDEPLCQEGIDLLKRAVYPRAQAVFVSPMRRCVQTAGILYPDCGLHIIEELRECDFGEFENKSYLELSDNENYQRWVDSGGMLPFPKGESREEFQRRTLRGFQRAVACCMKNHWEEAALVIHGGSIMNILEAYGIPQKEFYQWQVDNGCGYQVEVDYYLWKKGKRSLHVIDRLPIQ</sequence>
<dbReference type="PATRIC" id="fig|476272.21.peg.3786"/>
<evidence type="ECO:0000313" key="2">
    <source>
        <dbReference type="Proteomes" id="UP000003100"/>
    </source>
</evidence>
<dbReference type="SMART" id="SM00855">
    <property type="entry name" value="PGAM"/>
    <property type="match status" value="1"/>
</dbReference>
<keyword evidence="2" id="KW-1185">Reference proteome</keyword>
<dbReference type="HOGENOM" id="CLU_033323_8_1_9"/>
<dbReference type="EMBL" id="ACBZ01000028">
    <property type="protein sequence ID" value="EEG50304.1"/>
    <property type="molecule type" value="Genomic_DNA"/>
</dbReference>
<dbReference type="Proteomes" id="UP000003100">
    <property type="component" value="Unassembled WGS sequence"/>
</dbReference>
<dbReference type="eggNOG" id="COG0406">
    <property type="taxonomic scope" value="Bacteria"/>
</dbReference>
<dbReference type="SUPFAM" id="SSF53254">
    <property type="entry name" value="Phosphoglycerate mutase-like"/>
    <property type="match status" value="1"/>
</dbReference>
<dbReference type="GO" id="GO:0016791">
    <property type="term" value="F:phosphatase activity"/>
    <property type="evidence" value="ECO:0007669"/>
    <property type="project" value="TreeGrafter"/>
</dbReference>
<name>C0CIW6_BLAHS</name>
<dbReference type="Pfam" id="PF00300">
    <property type="entry name" value="His_Phos_1"/>
    <property type="match status" value="1"/>
</dbReference>
<dbReference type="Gene3D" id="3.40.50.1240">
    <property type="entry name" value="Phosphoglycerate mutase-like"/>
    <property type="match status" value="1"/>
</dbReference>
<comment type="caution">
    <text evidence="1">The sequence shown here is derived from an EMBL/GenBank/DDBJ whole genome shotgun (WGS) entry which is preliminary data.</text>
</comment>
<reference evidence="1 2" key="1">
    <citation type="submission" date="2009-01" db="EMBL/GenBank/DDBJ databases">
        <authorList>
            <person name="Fulton L."/>
            <person name="Clifton S."/>
            <person name="Fulton B."/>
            <person name="Xu J."/>
            <person name="Minx P."/>
            <person name="Pepin K.H."/>
            <person name="Johnson M."/>
            <person name="Bhonagiri V."/>
            <person name="Nash W.E."/>
            <person name="Mardis E.R."/>
            <person name="Wilson R.K."/>
        </authorList>
    </citation>
    <scope>NUCLEOTIDE SEQUENCE [LARGE SCALE GENOMIC DNA]</scope>
    <source>
        <strain evidence="2">DSM 10507 / JCM 14656 / S5a33</strain>
    </source>
</reference>
<dbReference type="InterPro" id="IPR013078">
    <property type="entry name" value="His_Pase_superF_clade-1"/>
</dbReference>
<organism evidence="1 2">
    <name type="scientific">Blautia hydrogenotrophica (strain DSM 10507 / JCM 14656 / S5a33)</name>
    <name type="common">Ruminococcus hydrogenotrophicus</name>
    <dbReference type="NCBI Taxonomy" id="476272"/>
    <lineage>
        <taxon>Bacteria</taxon>
        <taxon>Bacillati</taxon>
        <taxon>Bacillota</taxon>
        <taxon>Clostridia</taxon>
        <taxon>Lachnospirales</taxon>
        <taxon>Lachnospiraceae</taxon>
        <taxon>Blautia</taxon>
    </lineage>
</organism>
<reference evidence="1 2" key="2">
    <citation type="submission" date="2009-02" db="EMBL/GenBank/DDBJ databases">
        <title>Draft genome sequence of Blautia hydrogenotrophica DSM 10507 (Ruminococcus hydrogenotrophicus DSM 10507).</title>
        <authorList>
            <person name="Sudarsanam P."/>
            <person name="Ley R."/>
            <person name="Guruge J."/>
            <person name="Turnbaugh P.J."/>
            <person name="Mahowald M."/>
            <person name="Liep D."/>
            <person name="Gordon J."/>
        </authorList>
    </citation>
    <scope>NUCLEOTIDE SEQUENCE [LARGE SCALE GENOMIC DNA]</scope>
    <source>
        <strain evidence="2">DSM 10507 / JCM 14656 / S5a33</strain>
    </source>
</reference>